<gene>
    <name evidence="7" type="ORF">BES08_26745</name>
</gene>
<dbReference type="InterPro" id="IPR050584">
    <property type="entry name" value="Cholesterol_7-desaturase"/>
</dbReference>
<dbReference type="GO" id="GO:0046872">
    <property type="term" value="F:metal ion binding"/>
    <property type="evidence" value="ECO:0007669"/>
    <property type="project" value="UniProtKB-KW"/>
</dbReference>
<dbReference type="PANTHER" id="PTHR21266:SF60">
    <property type="entry name" value="3-KETOSTEROID-9-ALPHA-MONOOXYGENASE, OXYGENASE COMPONENT"/>
    <property type="match status" value="1"/>
</dbReference>
<dbReference type="Pfam" id="PF00355">
    <property type="entry name" value="Rieske"/>
    <property type="match status" value="1"/>
</dbReference>
<keyword evidence="1" id="KW-0001">2Fe-2S</keyword>
<keyword evidence="7" id="KW-0614">Plasmid</keyword>
<evidence type="ECO:0000256" key="3">
    <source>
        <dbReference type="ARBA" id="ARBA00023002"/>
    </source>
</evidence>
<dbReference type="AlphaFoldDB" id="A0A1D8AFS5"/>
<proteinExistence type="predicted"/>
<dbReference type="GO" id="GO:0051537">
    <property type="term" value="F:2 iron, 2 sulfur cluster binding"/>
    <property type="evidence" value="ECO:0007669"/>
    <property type="project" value="UniProtKB-KW"/>
</dbReference>
<accession>A0A1D8AFS5</accession>
<keyword evidence="5" id="KW-0411">Iron-sulfur</keyword>
<sequence length="316" mass="34947">MSLQKDVWWAVARSEEVTSDKPLSVDIGDQPIVLWRDNHGIARALEDRCPHRRAPLSLGCIRDNGLIQCGYHGWSYDGETGRLKEIPNMKDQQKFPPVYKATAFAVSEQAGFVRVCLDPKAEAPASASPHYKYSGTANVSLRHQEYLDALYDDPSLLIAIRAVHFTPYLMSELHEQGGRLVMERSCQWKTPHWPAHFVAEFPLTLLTSTDPVSGETELTLRDDQAKELLHAVLAPVPAARGVTAVRWRAELGERHAGIRGALLRGSNPLSVLSSIDGTKLRTTKPTVSLHGEDLRAELRGATHDSSQPPVDRTVAA</sequence>
<dbReference type="InterPro" id="IPR036922">
    <property type="entry name" value="Rieske_2Fe-2S_sf"/>
</dbReference>
<keyword evidence="8" id="KW-1185">Reference proteome</keyword>
<name>A0A1D8AFS5_9SPHN</name>
<evidence type="ECO:0000256" key="5">
    <source>
        <dbReference type="ARBA" id="ARBA00023014"/>
    </source>
</evidence>
<protein>
    <submittedName>
        <fullName evidence="7">(2Fe-2S)-binding protein</fullName>
    </submittedName>
</protein>
<keyword evidence="4" id="KW-0408">Iron</keyword>
<dbReference type="SUPFAM" id="SSF50022">
    <property type="entry name" value="ISP domain"/>
    <property type="match status" value="1"/>
</dbReference>
<evidence type="ECO:0000256" key="2">
    <source>
        <dbReference type="ARBA" id="ARBA00022723"/>
    </source>
</evidence>
<dbReference type="OrthoDB" id="9800776at2"/>
<geneLocation type="plasmid" evidence="7 8">
    <name>pSA2</name>
</geneLocation>
<evidence type="ECO:0000313" key="8">
    <source>
        <dbReference type="Proteomes" id="UP000094626"/>
    </source>
</evidence>
<feature type="domain" description="Rieske" evidence="6">
    <location>
        <begin position="8"/>
        <end position="115"/>
    </location>
</feature>
<dbReference type="InterPro" id="IPR017941">
    <property type="entry name" value="Rieske_2Fe-2S"/>
</dbReference>
<dbReference type="RefSeq" id="WP_069710204.1">
    <property type="nucleotide sequence ID" value="NZ_BSFC01000025.1"/>
</dbReference>
<evidence type="ECO:0000256" key="1">
    <source>
        <dbReference type="ARBA" id="ARBA00022714"/>
    </source>
</evidence>
<evidence type="ECO:0000256" key="4">
    <source>
        <dbReference type="ARBA" id="ARBA00023004"/>
    </source>
</evidence>
<dbReference type="PROSITE" id="PS51296">
    <property type="entry name" value="RIESKE"/>
    <property type="match status" value="1"/>
</dbReference>
<dbReference type="Gene3D" id="2.102.10.10">
    <property type="entry name" value="Rieske [2Fe-2S] iron-sulphur domain"/>
    <property type="match status" value="1"/>
</dbReference>
<evidence type="ECO:0000259" key="6">
    <source>
        <dbReference type="PROSITE" id="PS51296"/>
    </source>
</evidence>
<keyword evidence="3" id="KW-0560">Oxidoreductase</keyword>
<dbReference type="EMBL" id="CP017077">
    <property type="protein sequence ID" value="AOR80960.1"/>
    <property type="molecule type" value="Genomic_DNA"/>
</dbReference>
<dbReference type="CDD" id="cd03469">
    <property type="entry name" value="Rieske_RO_Alpha_N"/>
    <property type="match status" value="1"/>
</dbReference>
<keyword evidence="2" id="KW-0479">Metal-binding</keyword>
<dbReference type="GO" id="GO:0016491">
    <property type="term" value="F:oxidoreductase activity"/>
    <property type="evidence" value="ECO:0007669"/>
    <property type="project" value="UniProtKB-KW"/>
</dbReference>
<evidence type="ECO:0000313" key="7">
    <source>
        <dbReference type="EMBL" id="AOR80960.1"/>
    </source>
</evidence>
<organism evidence="7 8">
    <name type="scientific">Novosphingobium resinovorum</name>
    <dbReference type="NCBI Taxonomy" id="158500"/>
    <lineage>
        <taxon>Bacteria</taxon>
        <taxon>Pseudomonadati</taxon>
        <taxon>Pseudomonadota</taxon>
        <taxon>Alphaproteobacteria</taxon>
        <taxon>Sphingomonadales</taxon>
        <taxon>Sphingomonadaceae</taxon>
        <taxon>Novosphingobium</taxon>
    </lineage>
</organism>
<reference evidence="8" key="1">
    <citation type="journal article" date="2017" name="J. Biotechnol.">
        <title>Complete genome sequence of Novosphingobium resinovorum SA1, a versatile xenobiotic-degrading bacterium capable of utilizing sulfanilic acid.</title>
        <authorList>
            <person name="Hegedus B."/>
            <person name="Kos P.B."/>
            <person name="Balint B."/>
            <person name="Maroti G."/>
            <person name="Gan H.M."/>
            <person name="Perei K."/>
            <person name="Rakhely G."/>
        </authorList>
    </citation>
    <scope>NUCLEOTIDE SEQUENCE [LARGE SCALE GENOMIC DNA]</scope>
    <source>
        <strain evidence="8">SA1</strain>
    </source>
</reference>
<dbReference type="KEGG" id="nre:BES08_26745"/>
<dbReference type="Proteomes" id="UP000094626">
    <property type="component" value="Plasmid pSA2"/>
</dbReference>
<dbReference type="PANTHER" id="PTHR21266">
    <property type="entry name" value="IRON-SULFUR DOMAIN CONTAINING PROTEIN"/>
    <property type="match status" value="1"/>
</dbReference>